<dbReference type="PROSITE" id="PS50235">
    <property type="entry name" value="USP_3"/>
    <property type="match status" value="1"/>
</dbReference>
<organism evidence="3 4">
    <name type="scientific">Endocarpon pusillum</name>
    <dbReference type="NCBI Taxonomy" id="364733"/>
    <lineage>
        <taxon>Eukaryota</taxon>
        <taxon>Fungi</taxon>
        <taxon>Dikarya</taxon>
        <taxon>Ascomycota</taxon>
        <taxon>Pezizomycotina</taxon>
        <taxon>Eurotiomycetes</taxon>
        <taxon>Chaetothyriomycetidae</taxon>
        <taxon>Verrucariales</taxon>
        <taxon>Verrucariaceae</taxon>
        <taxon>Endocarpon</taxon>
    </lineage>
</organism>
<gene>
    <name evidence="3" type="ORF">GJ744_001134</name>
</gene>
<accession>A0A8H7AHF4</accession>
<evidence type="ECO:0000256" key="1">
    <source>
        <dbReference type="SAM" id="MobiDB-lite"/>
    </source>
</evidence>
<feature type="compositionally biased region" description="Low complexity" evidence="1">
    <location>
        <begin position="107"/>
        <end position="119"/>
    </location>
</feature>
<feature type="compositionally biased region" description="Low complexity" evidence="1">
    <location>
        <begin position="136"/>
        <end position="147"/>
    </location>
</feature>
<name>A0A8H7AHF4_9EURO</name>
<dbReference type="OrthoDB" id="420187at2759"/>
<feature type="domain" description="USP" evidence="2">
    <location>
        <begin position="1614"/>
        <end position="1939"/>
    </location>
</feature>
<dbReference type="InterPro" id="IPR050164">
    <property type="entry name" value="Peptidase_C19"/>
</dbReference>
<dbReference type="InterPro" id="IPR001394">
    <property type="entry name" value="Peptidase_C19_UCH"/>
</dbReference>
<proteinExistence type="predicted"/>
<dbReference type="Proteomes" id="UP000606974">
    <property type="component" value="Unassembled WGS sequence"/>
</dbReference>
<dbReference type="InterPro" id="IPR018200">
    <property type="entry name" value="USP_CS"/>
</dbReference>
<feature type="region of interest" description="Disordered" evidence="1">
    <location>
        <begin position="2521"/>
        <end position="2551"/>
    </location>
</feature>
<dbReference type="Gene3D" id="3.90.70.10">
    <property type="entry name" value="Cysteine proteinases"/>
    <property type="match status" value="1"/>
</dbReference>
<comment type="caution">
    <text evidence="3">The sequence shown here is derived from an EMBL/GenBank/DDBJ whole genome shotgun (WGS) entry which is preliminary data.</text>
</comment>
<dbReference type="GO" id="GO:0005634">
    <property type="term" value="C:nucleus"/>
    <property type="evidence" value="ECO:0007669"/>
    <property type="project" value="TreeGrafter"/>
</dbReference>
<dbReference type="SUPFAM" id="SSF54001">
    <property type="entry name" value="Cysteine proteinases"/>
    <property type="match status" value="1"/>
</dbReference>
<dbReference type="GO" id="GO:0016579">
    <property type="term" value="P:protein deubiquitination"/>
    <property type="evidence" value="ECO:0007669"/>
    <property type="project" value="InterPro"/>
</dbReference>
<dbReference type="InterPro" id="IPR028889">
    <property type="entry name" value="USP"/>
</dbReference>
<dbReference type="EMBL" id="JAACFV010000115">
    <property type="protein sequence ID" value="KAF7505205.1"/>
    <property type="molecule type" value="Genomic_DNA"/>
</dbReference>
<feature type="compositionally biased region" description="Polar residues" evidence="1">
    <location>
        <begin position="1"/>
        <end position="18"/>
    </location>
</feature>
<dbReference type="GO" id="GO:0004843">
    <property type="term" value="F:cysteine-type deubiquitinase activity"/>
    <property type="evidence" value="ECO:0007669"/>
    <property type="project" value="InterPro"/>
</dbReference>
<feature type="compositionally biased region" description="Polar residues" evidence="1">
    <location>
        <begin position="2533"/>
        <end position="2551"/>
    </location>
</feature>
<feature type="compositionally biased region" description="Basic and acidic residues" evidence="1">
    <location>
        <begin position="33"/>
        <end position="52"/>
    </location>
</feature>
<feature type="region of interest" description="Disordered" evidence="1">
    <location>
        <begin position="1"/>
        <end position="165"/>
    </location>
</feature>
<protein>
    <recommendedName>
        <fullName evidence="2">USP domain-containing protein</fullName>
    </recommendedName>
</protein>
<reference evidence="3" key="1">
    <citation type="submission" date="2020-02" db="EMBL/GenBank/DDBJ databases">
        <authorList>
            <person name="Palmer J.M."/>
        </authorList>
    </citation>
    <scope>NUCLEOTIDE SEQUENCE</scope>
    <source>
        <strain evidence="3">EPUS1.4</strain>
        <tissue evidence="3">Thallus</tissue>
    </source>
</reference>
<keyword evidence="4" id="KW-1185">Reference proteome</keyword>
<dbReference type="Pfam" id="PF00443">
    <property type="entry name" value="UCH"/>
    <property type="match status" value="1"/>
</dbReference>
<sequence length="2551" mass="287974">MMCPTDSTLQAHSSMTESSRTRSDSLEASSSQQERKRPRLDSGQDNSLRSEEALTDSDFPETAQALDSPVKEVTGGACPTNSSSPSPCTMEPSSNGPLSKVTINTRSAANNASDGANSSIDQLEGTSTGRKSPIATSTTPVESVSSPNMGGLPPETITIHSSPSQSPEIQIAVVEDIDQDPAETNWTPVTRLNNSVLLQQQATPHYVSRTFPYAQRTPAGYTHEVLTEMGKTFVQGGERDGLIFIEFKDWLLNFLEVYPQITQRLVYEEKAFWEELPDAVNSLLRRLVDVPPEARIADLEEFFVAYGQLTIRFLELDIQSMNHCLASGTTEKVSELCSRHYLPTLVLALQYREVPFYTSLHANRGFNTTELVSTICDRLSSGSDGLLPMLTVFVDRLGQVLPRKPGFTTVFVQALAVANALARSGTERVLLQGGERSAHSPVIEKINQQVLLFCTKADELLQSAISKQSPWLTIENSPDILRFLSRAFHAVSEQDAEIVTQLITYACDRHPEAGQKELPEIIAYAWKFKTLRKYITAGRMELRVYGMDSMQGDLVQVWKCYTQYNPNSLSVPLVRYLVQFLRDTRMVQYIVGIDSHPQLITRSPNVVGFLVVTGTYCDEDSDIIWRTVEESQDPRTVSEVLNMLRCIFPMQNLPTLMYLCHKLLQLPVERYDAKMIEYAGALLHHIRENALSRAQQEEHLEAVPFKVCVRLIRDVITSKACSPDQKRNLQSWAADNLVRLLAFNIDIEDKRRLWEQCVRDIAQRTQFAMGSMRALQAWLEVRPDVEVPKLTTDFDFTRLLIEELVGCFAQSQAEDSTSTFVQILLPTQLYLLALVAQYAPDTITEELTEKLWCDVLASRTADSNLRDMAWDVFSKAATCCPKPNSIIERLMTDYLPRMDASSLNERLLHFAENSVLYELQMNQPREQQDQNVVSLPGINRVWRFVMESPTESVVNEATNWVIKQYLDHDVMLRCPRRVVEATHLSLLERCLSEVFSAASKLKSYSDGTTSGEDEPMVVVAPEEEVRAEELRFIRSLLFMRQFLLGVKCRPRYSPPLSIQSRLPKKPFEDRGEQVTIKYEVGSIPGRSTSSVQKKLVIGDQNTVDELAVYLSDLTGFSEFTGVSRGQIISLRGNQTTIKDSMVNVGLLLVQKVPDTPEKLPSSSNPSASSMDTHVMDYFDKFYDLLDLEDHLSREVYAFLELFPPQPRIIEIVRARTASVPQLLPIGKPYKLLYGLNALRVCVEDEVLGTAPDEDFLTFATGSIISVLKRPDMKDPNKMQRLQVNHALVDCLLLALRARVSTTTSQAYFSNATGLSNYLVDLIFEAVDTCHIESSSVPVQTLVRQPFAVLIESALHDSQMEFELSSNSRVSSLIQRTLVVDKRAEVRKAAADVWFGLTGPPITKLIFHKPSDARSPRSRFSAEKIEACLTILWKSLVETLPSCYSYPSTSQQLFDVSLAVLRVIGKSMASTELIACFQQWGNLLISYDHQEIVGKPQDDYVVSGFCDLLQQVFRSIQTLQSDIATSHIAESVFDTFLFPATTSKATSGLSQRVPLLKASTREDLYSLVLSFIRDVSEYDLIVGKLDGLVVRESLPGFEPHIQSERQALRSDIGYAGLRNLSNTCYLNSLFSQLFMNLRFREFIFGIDPTHTGNSGQPLVRELSKLFASMQNRWDKYVDTTDVVACVETYDNEQIDVAVQMDVDEFFNLLFDRLEGQISNARDRNTFRSLYGGQLVQQIKSCECDHISERLEPFSAIQCEIKGKLTLEDSLRAYVEGEVMQGDNKYSCTSCNRHVDAVKRACLKDIPDHLIFNLKRFDFDITTMTRCKVNDEFRFPQSINMAPYNVESLSDPEIPASPDMFELVGILVHSGTAESGHYYSYIRERPSSRFASNSWVQFNDIDVSAFDSQRIADCCYGGVELASTLHLSKSHNAYMLFYQRVASIKQFELVYDNHDTANPVRLPFSSIVKADIDIQNQNTIRSYCLQDPAHARFVRLMLERMQGHTSHPCSHDHVSEDKMIRHALDYIQQISCRFKEMPEFEASCKLLQDYGQECLNCASQIASFFANTDYAISDVRKESVLRSAVLRNPNTSVRRSFANLLCEALRSMRKGINDQNMDPDERTARETQYRNAYTLCVGNLAEPWPDMHRFGRAWNDYFDLLSRLTGFGIWEAGVVLQFGFLEKVAEIILADVRHDPMDLRSKYAAYVNLREKGRFFGISGLTALLSTILEYVHFNGRYEADNHRTANDDGFYELSSYEMRLLRPARLNQKQKPSLEWLRRIIMTRQNPNAVTKIVCSLLEEPILTLPLENTLAYGLQTEPVGEAIAFLDPAITFCKYCKHSTLVPLLVKDALGGVDSIGGTYGKEHLDFIIELVDLENEAAGLTKKDFFTMVFKNLKSWAPTLLLYPDDIHYDVRGDTVIFLRERLFDPPEEEGFNSVAPNALEKYARSLARACVYHIQQNHIPRPGKQVARIEMGQANHIIGVIQHICNHFFTSGDAADDQFVTDALATIDHLQAFTQELADAASEDWPENDSVPASDSDNQDFQEWGESTS</sequence>
<evidence type="ECO:0000313" key="4">
    <source>
        <dbReference type="Proteomes" id="UP000606974"/>
    </source>
</evidence>
<feature type="compositionally biased region" description="Polar residues" evidence="1">
    <location>
        <begin position="120"/>
        <end position="130"/>
    </location>
</feature>
<dbReference type="GO" id="GO:0005829">
    <property type="term" value="C:cytosol"/>
    <property type="evidence" value="ECO:0007669"/>
    <property type="project" value="TreeGrafter"/>
</dbReference>
<dbReference type="Pfam" id="PF12030">
    <property type="entry name" value="DUF3517"/>
    <property type="match status" value="1"/>
</dbReference>
<evidence type="ECO:0000259" key="2">
    <source>
        <dbReference type="PROSITE" id="PS50235"/>
    </source>
</evidence>
<feature type="compositionally biased region" description="Polar residues" evidence="1">
    <location>
        <begin position="91"/>
        <end position="106"/>
    </location>
</feature>
<dbReference type="PANTHER" id="PTHR24006">
    <property type="entry name" value="UBIQUITIN CARBOXYL-TERMINAL HYDROLASE"/>
    <property type="match status" value="1"/>
</dbReference>
<dbReference type="InterPro" id="IPR038765">
    <property type="entry name" value="Papain-like_cys_pep_sf"/>
</dbReference>
<evidence type="ECO:0000313" key="3">
    <source>
        <dbReference type="EMBL" id="KAF7505205.1"/>
    </source>
</evidence>
<dbReference type="PANTHER" id="PTHR24006:SF827">
    <property type="entry name" value="UBIQUITIN CARBOXYL-TERMINAL HYDROLASE 34"/>
    <property type="match status" value="1"/>
</dbReference>
<dbReference type="InterPro" id="IPR021905">
    <property type="entry name" value="DUF3517"/>
</dbReference>
<dbReference type="PROSITE" id="PS00973">
    <property type="entry name" value="USP_2"/>
    <property type="match status" value="1"/>
</dbReference>